<feature type="region of interest" description="Disordered" evidence="7">
    <location>
        <begin position="445"/>
        <end position="465"/>
    </location>
</feature>
<evidence type="ECO:0000256" key="3">
    <source>
        <dbReference type="ARBA" id="ARBA00022771"/>
    </source>
</evidence>
<evidence type="ECO:0000256" key="6">
    <source>
        <dbReference type="PROSITE-ProRule" id="PRU00042"/>
    </source>
</evidence>
<dbReference type="GO" id="GO:0000981">
    <property type="term" value="F:DNA-binding transcription factor activity, RNA polymerase II-specific"/>
    <property type="evidence" value="ECO:0007669"/>
    <property type="project" value="TreeGrafter"/>
</dbReference>
<feature type="domain" description="C2H2-type" evidence="8">
    <location>
        <begin position="157"/>
        <end position="188"/>
    </location>
</feature>
<organism evidence="9 10">
    <name type="scientific">Adineta steineri</name>
    <dbReference type="NCBI Taxonomy" id="433720"/>
    <lineage>
        <taxon>Eukaryota</taxon>
        <taxon>Metazoa</taxon>
        <taxon>Spiralia</taxon>
        <taxon>Gnathifera</taxon>
        <taxon>Rotifera</taxon>
        <taxon>Eurotatoria</taxon>
        <taxon>Bdelloidea</taxon>
        <taxon>Adinetida</taxon>
        <taxon>Adinetidae</taxon>
        <taxon>Adineta</taxon>
    </lineage>
</organism>
<feature type="compositionally biased region" description="Polar residues" evidence="7">
    <location>
        <begin position="537"/>
        <end position="558"/>
    </location>
</feature>
<feature type="domain" description="C2H2-type" evidence="8">
    <location>
        <begin position="355"/>
        <end position="382"/>
    </location>
</feature>
<dbReference type="FunFam" id="3.30.160.60:FF:000112">
    <property type="entry name" value="Mds1 and evi1 complex locus protein"/>
    <property type="match status" value="1"/>
</dbReference>
<dbReference type="SMART" id="SM00614">
    <property type="entry name" value="ZnF_BED"/>
    <property type="match status" value="2"/>
</dbReference>
<feature type="region of interest" description="Disordered" evidence="7">
    <location>
        <begin position="1"/>
        <end position="26"/>
    </location>
</feature>
<dbReference type="GO" id="GO:0000978">
    <property type="term" value="F:RNA polymerase II cis-regulatory region sequence-specific DNA binding"/>
    <property type="evidence" value="ECO:0007669"/>
    <property type="project" value="TreeGrafter"/>
</dbReference>
<keyword evidence="5" id="KW-0539">Nucleus</keyword>
<dbReference type="SUPFAM" id="SSF57667">
    <property type="entry name" value="beta-beta-alpha zinc fingers"/>
    <property type="match status" value="3"/>
</dbReference>
<dbReference type="GO" id="GO:0032502">
    <property type="term" value="P:developmental process"/>
    <property type="evidence" value="ECO:0007669"/>
    <property type="project" value="UniProtKB-ARBA"/>
</dbReference>
<evidence type="ECO:0000256" key="2">
    <source>
        <dbReference type="ARBA" id="ARBA00022737"/>
    </source>
</evidence>
<feature type="domain" description="C2H2-type" evidence="8">
    <location>
        <begin position="100"/>
        <end position="127"/>
    </location>
</feature>
<dbReference type="FunFam" id="3.30.160.60:FF:000110">
    <property type="entry name" value="Zinc finger protein-like"/>
    <property type="match status" value="1"/>
</dbReference>
<protein>
    <recommendedName>
        <fullName evidence="8">C2H2-type domain-containing protein</fullName>
    </recommendedName>
</protein>
<dbReference type="FunFam" id="3.30.160.60:FF:000126">
    <property type="entry name" value="Mds1 and evi1 complex locus protein"/>
    <property type="match status" value="1"/>
</dbReference>
<keyword evidence="4" id="KW-0862">Zinc</keyword>
<name>A0A818LGX8_9BILA</name>
<dbReference type="InterPro" id="IPR036236">
    <property type="entry name" value="Znf_C2H2_sf"/>
</dbReference>
<evidence type="ECO:0000256" key="4">
    <source>
        <dbReference type="ARBA" id="ARBA00022833"/>
    </source>
</evidence>
<comment type="caution">
    <text evidence="9">The sequence shown here is derived from an EMBL/GenBank/DDBJ whole genome shotgun (WGS) entry which is preliminary data.</text>
</comment>
<dbReference type="AlphaFoldDB" id="A0A818LGX8"/>
<dbReference type="PROSITE" id="PS50157">
    <property type="entry name" value="ZINC_FINGER_C2H2_2"/>
    <property type="match status" value="6"/>
</dbReference>
<feature type="region of interest" description="Disordered" evidence="7">
    <location>
        <begin position="38"/>
        <end position="65"/>
    </location>
</feature>
<feature type="domain" description="C2H2-type" evidence="8">
    <location>
        <begin position="128"/>
        <end position="155"/>
    </location>
</feature>
<gene>
    <name evidence="9" type="ORF">KXQ929_LOCUS3379</name>
</gene>
<feature type="region of interest" description="Disordered" evidence="7">
    <location>
        <begin position="497"/>
        <end position="558"/>
    </location>
</feature>
<dbReference type="PANTHER" id="PTHR23235:SF142">
    <property type="entry name" value="ZINC FINGER PROTEIN 384"/>
    <property type="match status" value="1"/>
</dbReference>
<accession>A0A818LGX8</accession>
<evidence type="ECO:0000313" key="10">
    <source>
        <dbReference type="Proteomes" id="UP000663868"/>
    </source>
</evidence>
<dbReference type="FunFam" id="3.30.160.60:FF:000159">
    <property type="entry name" value="Mds1 and evi1 complex locus protein"/>
    <property type="match status" value="1"/>
</dbReference>
<dbReference type="PROSITE" id="PS00028">
    <property type="entry name" value="ZINC_FINGER_C2H2_1"/>
    <property type="match status" value="5"/>
</dbReference>
<dbReference type="InterPro" id="IPR013087">
    <property type="entry name" value="Znf_C2H2_type"/>
</dbReference>
<feature type="domain" description="C2H2-type" evidence="8">
    <location>
        <begin position="397"/>
        <end position="425"/>
    </location>
</feature>
<proteinExistence type="predicted"/>
<evidence type="ECO:0000259" key="8">
    <source>
        <dbReference type="PROSITE" id="PS50157"/>
    </source>
</evidence>
<dbReference type="Pfam" id="PF00096">
    <property type="entry name" value="zf-C2H2"/>
    <property type="match status" value="5"/>
</dbReference>
<keyword evidence="3 6" id="KW-0863">Zinc-finger</keyword>
<dbReference type="Gene3D" id="3.30.160.60">
    <property type="entry name" value="Classic Zinc Finger"/>
    <property type="match status" value="5"/>
</dbReference>
<reference evidence="9" key="1">
    <citation type="submission" date="2021-02" db="EMBL/GenBank/DDBJ databases">
        <authorList>
            <person name="Nowell W R."/>
        </authorList>
    </citation>
    <scope>NUCLEOTIDE SEQUENCE</scope>
</reference>
<evidence type="ECO:0000256" key="7">
    <source>
        <dbReference type="SAM" id="MobiDB-lite"/>
    </source>
</evidence>
<sequence>MRLKTKAAKRLSISSTYHESQEQSNERMIMKCSNVIQQDNKDSDDDNQDTNETMIKNEQNDHQHRMYDRSDMIINGTISTNMNGNASNSSEASECENRLYSCSDCGKSFQTSSGLKQHRNIHSSVKPWKCEYCPKSYTQFSNLCRHKRSHANERTQIECKDCGQAFQSHVALNKHRSSCKERHVSTTMVAPNLAALLPFIDASSILNRTNKTDISISPNEPIDLTKSFKRSRQSSIDQPIDYSIIRKKNDFNSQHTSHVFGNDKQEKKFKKEDIHFYEQQMNAVADNDNDDDDDEEDEDDDHLLSLGKKQMKDYDDHRPLTPVSSSSSPQTISSFEKKTFLSTNDTTLIRSRDRYSCSYCSKTFPRSANLTRHLRTHTDKDSNLSFFFFFALREQPYVCKFCNRSFSISSNLQRHIRNIHKRERPFRCTHCDKCFGQQTNLDRHMKKHLSQSSSPPSSSSLTAQYERNATTSSQIPFLSSLAALSSSFHMNKNLNENITQNSTDDEDSSELSEEDDVDDEEDIDEDVDVEEDDELETNSLSVEDTDDIGQQQATSSST</sequence>
<evidence type="ECO:0000256" key="5">
    <source>
        <dbReference type="ARBA" id="ARBA00023242"/>
    </source>
</evidence>
<feature type="region of interest" description="Disordered" evidence="7">
    <location>
        <begin position="309"/>
        <end position="331"/>
    </location>
</feature>
<feature type="domain" description="C2H2-type" evidence="8">
    <location>
        <begin position="426"/>
        <end position="453"/>
    </location>
</feature>
<dbReference type="PANTHER" id="PTHR23235">
    <property type="entry name" value="KRUEPPEL-LIKE TRANSCRIPTION FACTOR"/>
    <property type="match status" value="1"/>
</dbReference>
<evidence type="ECO:0000256" key="1">
    <source>
        <dbReference type="ARBA" id="ARBA00022723"/>
    </source>
</evidence>
<feature type="compositionally biased region" description="Low complexity" evidence="7">
    <location>
        <begin position="450"/>
        <end position="460"/>
    </location>
</feature>
<keyword evidence="1" id="KW-0479">Metal-binding</keyword>
<dbReference type="GO" id="GO:0008270">
    <property type="term" value="F:zinc ion binding"/>
    <property type="evidence" value="ECO:0007669"/>
    <property type="project" value="UniProtKB-KW"/>
</dbReference>
<dbReference type="FunFam" id="3.30.160.60:FF:000202">
    <property type="entry name" value="Zinc finger protein 574"/>
    <property type="match status" value="1"/>
</dbReference>
<dbReference type="EMBL" id="CAJOBB010000108">
    <property type="protein sequence ID" value="CAF3565902.1"/>
    <property type="molecule type" value="Genomic_DNA"/>
</dbReference>
<evidence type="ECO:0000313" key="9">
    <source>
        <dbReference type="EMBL" id="CAF3565902.1"/>
    </source>
</evidence>
<dbReference type="SMART" id="SM00355">
    <property type="entry name" value="ZnF_C2H2"/>
    <property type="match status" value="6"/>
</dbReference>
<feature type="compositionally biased region" description="Acidic residues" evidence="7">
    <location>
        <begin position="503"/>
        <end position="536"/>
    </location>
</feature>
<dbReference type="Proteomes" id="UP000663868">
    <property type="component" value="Unassembled WGS sequence"/>
</dbReference>
<keyword evidence="2" id="KW-0677">Repeat</keyword>
<feature type="compositionally biased region" description="Basic and acidic residues" evidence="7">
    <location>
        <begin position="310"/>
        <end position="319"/>
    </location>
</feature>